<keyword evidence="3 5" id="KW-1133">Transmembrane helix</keyword>
<evidence type="ECO:0000313" key="6">
    <source>
        <dbReference type="EMBL" id="MDL4842845.1"/>
    </source>
</evidence>
<keyword evidence="2 5" id="KW-0812">Transmembrane</keyword>
<protein>
    <submittedName>
        <fullName evidence="6">Phage holin</fullName>
    </submittedName>
</protein>
<accession>A0ABT7LE24</accession>
<keyword evidence="4 5" id="KW-0472">Membrane</keyword>
<name>A0ABT7LE24_9BACI</name>
<comment type="subcellular location">
    <subcellularLocation>
        <location evidence="1">Membrane</location>
    </subcellularLocation>
</comment>
<evidence type="ECO:0000256" key="3">
    <source>
        <dbReference type="ARBA" id="ARBA00022989"/>
    </source>
</evidence>
<evidence type="ECO:0000256" key="4">
    <source>
        <dbReference type="ARBA" id="ARBA00023136"/>
    </source>
</evidence>
<reference evidence="6 7" key="1">
    <citation type="submission" date="2023-06" db="EMBL/GenBank/DDBJ databases">
        <title>Aquibacillus rhizosphaerae LR5S19.</title>
        <authorList>
            <person name="Sun J.-Q."/>
        </authorList>
    </citation>
    <scope>NUCLEOTIDE SEQUENCE [LARGE SCALE GENOMIC DNA]</scope>
    <source>
        <strain evidence="6 7">LR5S19</strain>
    </source>
</reference>
<dbReference type="EMBL" id="JASTZU010000063">
    <property type="protein sequence ID" value="MDL4842845.1"/>
    <property type="molecule type" value="Genomic_DNA"/>
</dbReference>
<evidence type="ECO:0000313" key="7">
    <source>
        <dbReference type="Proteomes" id="UP001235343"/>
    </source>
</evidence>
<gene>
    <name evidence="6" type="ORF">QQS35_20630</name>
</gene>
<dbReference type="InterPro" id="IPR006479">
    <property type="entry name" value="Holin"/>
</dbReference>
<dbReference type="RefSeq" id="WP_285934141.1">
    <property type="nucleotide sequence ID" value="NZ_JASTZU010000063.1"/>
</dbReference>
<evidence type="ECO:0000256" key="2">
    <source>
        <dbReference type="ARBA" id="ARBA00022692"/>
    </source>
</evidence>
<evidence type="ECO:0000256" key="5">
    <source>
        <dbReference type="SAM" id="Phobius"/>
    </source>
</evidence>
<comment type="caution">
    <text evidence="6">The sequence shown here is derived from an EMBL/GenBank/DDBJ whole genome shotgun (WGS) entry which is preliminary data.</text>
</comment>
<organism evidence="6 7">
    <name type="scientific">Aquibacillus rhizosphaerae</name>
    <dbReference type="NCBI Taxonomy" id="3051431"/>
    <lineage>
        <taxon>Bacteria</taxon>
        <taxon>Bacillati</taxon>
        <taxon>Bacillota</taxon>
        <taxon>Bacilli</taxon>
        <taxon>Bacillales</taxon>
        <taxon>Bacillaceae</taxon>
        <taxon>Aquibacillus</taxon>
    </lineage>
</organism>
<dbReference type="Proteomes" id="UP001235343">
    <property type="component" value="Unassembled WGS sequence"/>
</dbReference>
<keyword evidence="7" id="KW-1185">Reference proteome</keyword>
<sequence>MDKGTVIRTVVLVFALINQLLMANGLTPIPGTEEMWGEVIATGFTFVAAVIAWFKNNYITAKGGLQKQALQAQSLIKK</sequence>
<dbReference type="NCBIfam" id="TIGR01592">
    <property type="entry name" value="holin_SPP1"/>
    <property type="match status" value="1"/>
</dbReference>
<feature type="transmembrane region" description="Helical" evidence="5">
    <location>
        <begin position="35"/>
        <end position="54"/>
    </location>
</feature>
<dbReference type="Pfam" id="PF04688">
    <property type="entry name" value="Holin_SPP1"/>
    <property type="match status" value="1"/>
</dbReference>
<proteinExistence type="predicted"/>
<evidence type="ECO:0000256" key="1">
    <source>
        <dbReference type="ARBA" id="ARBA00004370"/>
    </source>
</evidence>